<feature type="transmembrane region" description="Helical" evidence="7">
    <location>
        <begin position="302"/>
        <end position="320"/>
    </location>
</feature>
<feature type="transmembrane region" description="Helical" evidence="7">
    <location>
        <begin position="327"/>
        <end position="344"/>
    </location>
</feature>
<keyword evidence="3" id="KW-0133">Cell shape</keyword>
<dbReference type="EMBL" id="BMLN01000005">
    <property type="protein sequence ID" value="GGO00463.1"/>
    <property type="molecule type" value="Genomic_DNA"/>
</dbReference>
<feature type="transmembrane region" description="Helical" evidence="7">
    <location>
        <begin position="183"/>
        <end position="202"/>
    </location>
</feature>
<accession>A0ABQ2L2J5</accession>
<gene>
    <name evidence="8" type="ORF">GCM10010969_21710</name>
</gene>
<dbReference type="InterPro" id="IPR001182">
    <property type="entry name" value="FtsW/RodA"/>
</dbReference>
<feature type="transmembrane region" description="Helical" evidence="7">
    <location>
        <begin position="136"/>
        <end position="163"/>
    </location>
</feature>
<feature type="transmembrane region" description="Helical" evidence="7">
    <location>
        <begin position="209"/>
        <end position="228"/>
    </location>
</feature>
<comment type="subcellular location">
    <subcellularLocation>
        <location evidence="1">Membrane</location>
        <topology evidence="1">Multi-pass membrane protein</topology>
    </subcellularLocation>
</comment>
<feature type="transmembrane region" description="Helical" evidence="7">
    <location>
        <begin position="446"/>
        <end position="471"/>
    </location>
</feature>
<keyword evidence="9" id="KW-1185">Reference proteome</keyword>
<dbReference type="Proteomes" id="UP000606653">
    <property type="component" value="Unassembled WGS sequence"/>
</dbReference>
<evidence type="ECO:0000256" key="7">
    <source>
        <dbReference type="SAM" id="Phobius"/>
    </source>
</evidence>
<evidence type="ECO:0000256" key="2">
    <source>
        <dbReference type="ARBA" id="ARBA00022692"/>
    </source>
</evidence>
<evidence type="ECO:0000256" key="5">
    <source>
        <dbReference type="ARBA" id="ARBA00023136"/>
    </source>
</evidence>
<proteinExistence type="predicted"/>
<keyword evidence="4 7" id="KW-1133">Transmembrane helix</keyword>
<dbReference type="PANTHER" id="PTHR30474">
    <property type="entry name" value="CELL CYCLE PROTEIN"/>
    <property type="match status" value="1"/>
</dbReference>
<reference evidence="9" key="1">
    <citation type="journal article" date="2019" name="Int. J. Syst. Evol. Microbiol.">
        <title>The Global Catalogue of Microorganisms (GCM) 10K type strain sequencing project: providing services to taxonomists for standard genome sequencing and annotation.</title>
        <authorList>
            <consortium name="The Broad Institute Genomics Platform"/>
            <consortium name="The Broad Institute Genome Sequencing Center for Infectious Disease"/>
            <person name="Wu L."/>
            <person name="Ma J."/>
        </authorList>
    </citation>
    <scope>NUCLEOTIDE SEQUENCE [LARGE SCALE GENOMIC DNA]</scope>
    <source>
        <strain evidence="9">CGMCC 1.6964</strain>
    </source>
</reference>
<evidence type="ECO:0000256" key="1">
    <source>
        <dbReference type="ARBA" id="ARBA00004141"/>
    </source>
</evidence>
<dbReference type="GO" id="GO:0051301">
    <property type="term" value="P:cell division"/>
    <property type="evidence" value="ECO:0007669"/>
    <property type="project" value="UniProtKB-KW"/>
</dbReference>
<dbReference type="PANTHER" id="PTHR30474:SF1">
    <property type="entry name" value="PEPTIDOGLYCAN GLYCOSYLTRANSFERASE MRDB"/>
    <property type="match status" value="1"/>
</dbReference>
<dbReference type="InterPro" id="IPR047928">
    <property type="entry name" value="Perm_prefix_1"/>
</dbReference>
<keyword evidence="8" id="KW-0132">Cell division</keyword>
<sequence>MSGFDREKDNLEGLADIPASDGGAKVSSREAQLSDTQSEDLRSGDLRSNDTQERREADLLVDAYLDRMCARVKAKELHSELREEMRGHIEELAAGREDSGASPLESASWALAQMGDADEVGGTLGQIHRPKFNWKLLVPLSAIVAIGLAVIFSIGTASWYTFYSDGEGLKSRPLSYLHLAHEQLLYILMGAAVCTALIFFDYKRLQKYSLALYVITLGLTLLTAAQGWTDGADGQAGYGYLNLAAWRIEWTTPSLYLFVLSLTGLLTRQDWRSQSPYAPSVMLLIGLLIVPVLPYIGMHKTLTAVFYLMLALPLYVKFCGRREHLRTFLPASAVLSAGIGLYLLQSHYWADWAARRIGLFQSVYAPQSVNPDVRFLNDRISEVLNASGLWGHGFGSSFAPMADIYSDMVFIYFIYSFGWIGAAVFLGILSYLIVQLLRSIRQVRDLYGKTLIVLFSSAFIVQTLYTIGASLNLLPYIDVHLPFLSYGSSSIVYFALFGLMLGIHRRRDIVPKERLSNTKNTGAKAKGVPS</sequence>
<evidence type="ECO:0000313" key="8">
    <source>
        <dbReference type="EMBL" id="GGO00463.1"/>
    </source>
</evidence>
<evidence type="ECO:0000256" key="3">
    <source>
        <dbReference type="ARBA" id="ARBA00022960"/>
    </source>
</evidence>
<comment type="caution">
    <text evidence="8">The sequence shown here is derived from an EMBL/GenBank/DDBJ whole genome shotgun (WGS) entry which is preliminary data.</text>
</comment>
<feature type="transmembrane region" description="Helical" evidence="7">
    <location>
        <begin position="409"/>
        <end position="434"/>
    </location>
</feature>
<name>A0ABQ2L2J5_9BACL</name>
<feature type="transmembrane region" description="Helical" evidence="7">
    <location>
        <begin position="483"/>
        <end position="503"/>
    </location>
</feature>
<keyword evidence="5 7" id="KW-0472">Membrane</keyword>
<evidence type="ECO:0000313" key="9">
    <source>
        <dbReference type="Proteomes" id="UP000606653"/>
    </source>
</evidence>
<dbReference type="NCBIfam" id="NF038403">
    <property type="entry name" value="perm_prefix_1"/>
    <property type="match status" value="1"/>
</dbReference>
<evidence type="ECO:0000256" key="4">
    <source>
        <dbReference type="ARBA" id="ARBA00022989"/>
    </source>
</evidence>
<keyword evidence="2 7" id="KW-0812">Transmembrane</keyword>
<organism evidence="8 9">
    <name type="scientific">Saccharibacillus kuerlensis</name>
    <dbReference type="NCBI Taxonomy" id="459527"/>
    <lineage>
        <taxon>Bacteria</taxon>
        <taxon>Bacillati</taxon>
        <taxon>Bacillota</taxon>
        <taxon>Bacilli</taxon>
        <taxon>Bacillales</taxon>
        <taxon>Paenibacillaceae</taxon>
        <taxon>Saccharibacillus</taxon>
    </lineage>
</organism>
<dbReference type="RefSeq" id="WP_018978043.1">
    <property type="nucleotide sequence ID" value="NZ_BMLN01000005.1"/>
</dbReference>
<feature type="compositionally biased region" description="Basic and acidic residues" evidence="6">
    <location>
        <begin position="1"/>
        <end position="11"/>
    </location>
</feature>
<feature type="region of interest" description="Disordered" evidence="6">
    <location>
        <begin position="1"/>
        <end position="52"/>
    </location>
</feature>
<feature type="transmembrane region" description="Helical" evidence="7">
    <location>
        <begin position="248"/>
        <end position="266"/>
    </location>
</feature>
<feature type="transmembrane region" description="Helical" evidence="7">
    <location>
        <begin position="278"/>
        <end position="296"/>
    </location>
</feature>
<feature type="compositionally biased region" description="Basic and acidic residues" evidence="6">
    <location>
        <begin position="39"/>
        <end position="52"/>
    </location>
</feature>
<evidence type="ECO:0000256" key="6">
    <source>
        <dbReference type="SAM" id="MobiDB-lite"/>
    </source>
</evidence>
<keyword evidence="8" id="KW-0131">Cell cycle</keyword>
<dbReference type="Pfam" id="PF01098">
    <property type="entry name" value="FTSW_RODA_SPOVE"/>
    <property type="match status" value="1"/>
</dbReference>
<protein>
    <submittedName>
        <fullName evidence="8">Cell division protein FtsW</fullName>
    </submittedName>
</protein>